<dbReference type="Proteomes" id="UP000502377">
    <property type="component" value="Chromosome"/>
</dbReference>
<proteinExistence type="inferred from homology"/>
<comment type="subcellular location">
    <subcellularLocation>
        <location evidence="1">Cytoplasm</location>
    </subcellularLocation>
</comment>
<evidence type="ECO:0000256" key="10">
    <source>
        <dbReference type="ARBA" id="ARBA00032441"/>
    </source>
</evidence>
<keyword evidence="6" id="KW-0479">Metal-binding</keyword>
<dbReference type="GO" id="GO:0005737">
    <property type="term" value="C:cytoplasm"/>
    <property type="evidence" value="ECO:0007669"/>
    <property type="project" value="UniProtKB-SubCell"/>
</dbReference>
<reference evidence="11" key="1">
    <citation type="submission" date="2016-07" db="EMBL/GenBank/DDBJ databases">
        <title>Comparative genomics of the Campylobacter concisus group.</title>
        <authorList>
            <person name="Miller W.G."/>
            <person name="Yee E."/>
            <person name="Chapman M.H."/>
            <person name="Huynh S."/>
            <person name="Bono J.L."/>
            <person name="On S.L.W."/>
            <person name="StLeger J."/>
            <person name="Foster G."/>
            <person name="Parker C.T."/>
        </authorList>
    </citation>
    <scope>NUCLEOTIDE SEQUENCE [LARGE SCALE GENOMIC DNA]</scope>
    <source>
        <strain evidence="11">ATCC 33238</strain>
    </source>
</reference>
<dbReference type="GO" id="GO:0002949">
    <property type="term" value="P:tRNA threonylcarbamoyladenosine modification"/>
    <property type="evidence" value="ECO:0007669"/>
    <property type="project" value="InterPro"/>
</dbReference>
<keyword evidence="5" id="KW-0819">tRNA processing</keyword>
<dbReference type="Pfam" id="PF02367">
    <property type="entry name" value="TsaE"/>
    <property type="match status" value="1"/>
</dbReference>
<dbReference type="PANTHER" id="PTHR33540">
    <property type="entry name" value="TRNA THREONYLCARBAMOYLADENOSINE BIOSYNTHESIS PROTEIN TSAE"/>
    <property type="match status" value="1"/>
</dbReference>
<evidence type="ECO:0000256" key="5">
    <source>
        <dbReference type="ARBA" id="ARBA00022694"/>
    </source>
</evidence>
<evidence type="ECO:0000256" key="9">
    <source>
        <dbReference type="ARBA" id="ARBA00022842"/>
    </source>
</evidence>
<keyword evidence="11" id="KW-0012">Acyltransferase</keyword>
<comment type="similarity">
    <text evidence="2">Belongs to the TsaE family.</text>
</comment>
<dbReference type="InterPro" id="IPR003442">
    <property type="entry name" value="T6A_TsaE"/>
</dbReference>
<dbReference type="RefSeq" id="WP_002945212.1">
    <property type="nucleotide sequence ID" value="NZ_CP012543.1"/>
</dbReference>
<evidence type="ECO:0000256" key="7">
    <source>
        <dbReference type="ARBA" id="ARBA00022741"/>
    </source>
</evidence>
<keyword evidence="8" id="KW-0067">ATP-binding</keyword>
<dbReference type="Gene3D" id="3.40.50.300">
    <property type="entry name" value="P-loop containing nucleotide triphosphate hydrolases"/>
    <property type="match status" value="1"/>
</dbReference>
<dbReference type="GO" id="GO:0046872">
    <property type="term" value="F:metal ion binding"/>
    <property type="evidence" value="ECO:0007669"/>
    <property type="project" value="UniProtKB-KW"/>
</dbReference>
<evidence type="ECO:0000256" key="3">
    <source>
        <dbReference type="ARBA" id="ARBA00019010"/>
    </source>
</evidence>
<evidence type="ECO:0000256" key="4">
    <source>
        <dbReference type="ARBA" id="ARBA00022490"/>
    </source>
</evidence>
<keyword evidence="4" id="KW-0963">Cytoplasm</keyword>
<evidence type="ECO:0000256" key="8">
    <source>
        <dbReference type="ARBA" id="ARBA00022840"/>
    </source>
</evidence>
<sequence length="133" mass="14580">MIELNLGLGELSEVVKILPQSGVVILQGNLASGKTTLVKAIVKARGIDTEVTSPTFSVMQSYGDKIYHYDIYQNGLDAILQNGLFENLLEEGLHLVEWGDERLEKALANLGEKCVKVVISPSQKGRKYEVYGA</sequence>
<evidence type="ECO:0000256" key="1">
    <source>
        <dbReference type="ARBA" id="ARBA00004496"/>
    </source>
</evidence>
<dbReference type="AlphaFoldDB" id="A0A6G5QN70"/>
<evidence type="ECO:0000313" key="11">
    <source>
        <dbReference type="EMBL" id="QCD47081.1"/>
    </source>
</evidence>
<name>A0A6G5QN70_CAMRE</name>
<organism evidence="11">
    <name type="scientific">Campylobacter rectus</name>
    <name type="common">Wolinella recta</name>
    <dbReference type="NCBI Taxonomy" id="203"/>
    <lineage>
        <taxon>Bacteria</taxon>
        <taxon>Pseudomonadati</taxon>
        <taxon>Campylobacterota</taxon>
        <taxon>Epsilonproteobacteria</taxon>
        <taxon>Campylobacterales</taxon>
        <taxon>Campylobacteraceae</taxon>
        <taxon>Campylobacter</taxon>
    </lineage>
</organism>
<keyword evidence="11" id="KW-0808">Transferase</keyword>
<dbReference type="KEGG" id="crx:CRECT_1431"/>
<keyword evidence="7" id="KW-0547">Nucleotide-binding</keyword>
<keyword evidence="9" id="KW-0460">Magnesium</keyword>
<evidence type="ECO:0000256" key="2">
    <source>
        <dbReference type="ARBA" id="ARBA00007599"/>
    </source>
</evidence>
<gene>
    <name evidence="11" type="primary">tsaE</name>
    <name evidence="11" type="ORF">CRECT_1431</name>
</gene>
<dbReference type="PANTHER" id="PTHR33540:SF2">
    <property type="entry name" value="TRNA THREONYLCARBAMOYLADENOSINE BIOSYNTHESIS PROTEIN TSAE"/>
    <property type="match status" value="1"/>
</dbReference>
<dbReference type="GO" id="GO:0005524">
    <property type="term" value="F:ATP binding"/>
    <property type="evidence" value="ECO:0007669"/>
    <property type="project" value="UniProtKB-KW"/>
</dbReference>
<dbReference type="EMBL" id="CP012543">
    <property type="protein sequence ID" value="QCD47081.1"/>
    <property type="molecule type" value="Genomic_DNA"/>
</dbReference>
<evidence type="ECO:0000256" key="6">
    <source>
        <dbReference type="ARBA" id="ARBA00022723"/>
    </source>
</evidence>
<protein>
    <recommendedName>
        <fullName evidence="3">tRNA threonylcarbamoyladenosine biosynthesis protein TsaE</fullName>
    </recommendedName>
    <alternativeName>
        <fullName evidence="10">t(6)A37 threonylcarbamoyladenosine biosynthesis protein TsaE</fullName>
    </alternativeName>
</protein>
<dbReference type="GO" id="GO:0016746">
    <property type="term" value="F:acyltransferase activity"/>
    <property type="evidence" value="ECO:0007669"/>
    <property type="project" value="UniProtKB-KW"/>
</dbReference>
<dbReference type="SUPFAM" id="SSF52540">
    <property type="entry name" value="P-loop containing nucleoside triphosphate hydrolases"/>
    <property type="match status" value="1"/>
</dbReference>
<dbReference type="InterPro" id="IPR027417">
    <property type="entry name" value="P-loop_NTPase"/>
</dbReference>
<dbReference type="NCBIfam" id="TIGR00150">
    <property type="entry name" value="T6A_YjeE"/>
    <property type="match status" value="1"/>
</dbReference>
<accession>A0A6G5QN70</accession>